<dbReference type="PANTHER" id="PTHR34477">
    <property type="entry name" value="UPF0213 PROTEIN YHBQ"/>
    <property type="match status" value="1"/>
</dbReference>
<evidence type="ECO:0000259" key="2">
    <source>
        <dbReference type="PROSITE" id="PS50164"/>
    </source>
</evidence>
<keyword evidence="4" id="KW-1185">Reference proteome</keyword>
<evidence type="ECO:0000313" key="3">
    <source>
        <dbReference type="EMBL" id="SEF03322.1"/>
    </source>
</evidence>
<sequence>MKLFYVYIVECSDKSYYTGFTSNLDKRIVEHNVGTHDNAYTLKRRPVILKWTEQFTDLNPAIAVEKQIKGWSHKKKRHL</sequence>
<dbReference type="EMBL" id="FNUG01000005">
    <property type="protein sequence ID" value="SEF03322.1"/>
    <property type="molecule type" value="Genomic_DNA"/>
</dbReference>
<keyword evidence="3" id="KW-0255">Endonuclease</keyword>
<dbReference type="InterPro" id="IPR035901">
    <property type="entry name" value="GIY-YIG_endonuc_sf"/>
</dbReference>
<dbReference type="InterPro" id="IPR000305">
    <property type="entry name" value="GIY-YIG_endonuc"/>
</dbReference>
<evidence type="ECO:0000313" key="4">
    <source>
        <dbReference type="Proteomes" id="UP000199448"/>
    </source>
</evidence>
<dbReference type="SUPFAM" id="SSF82771">
    <property type="entry name" value="GIY-YIG endonuclease"/>
    <property type="match status" value="1"/>
</dbReference>
<dbReference type="PANTHER" id="PTHR34477:SF1">
    <property type="entry name" value="UPF0213 PROTEIN YHBQ"/>
    <property type="match status" value="1"/>
</dbReference>
<dbReference type="CDD" id="cd10456">
    <property type="entry name" value="GIY-YIG_UPF0213"/>
    <property type="match status" value="1"/>
</dbReference>
<feature type="domain" description="GIY-YIG" evidence="2">
    <location>
        <begin position="2"/>
        <end position="79"/>
    </location>
</feature>
<comment type="similarity">
    <text evidence="1">Belongs to the UPF0213 family.</text>
</comment>
<accession>A0A1H5NNT2</accession>
<evidence type="ECO:0000256" key="1">
    <source>
        <dbReference type="ARBA" id="ARBA00007435"/>
    </source>
</evidence>
<keyword evidence="3" id="KW-0540">Nuclease</keyword>
<proteinExistence type="inferred from homology"/>
<dbReference type="GO" id="GO:0004519">
    <property type="term" value="F:endonuclease activity"/>
    <property type="evidence" value="ECO:0007669"/>
    <property type="project" value="UniProtKB-KW"/>
</dbReference>
<reference evidence="3 4" key="1">
    <citation type="submission" date="2016-10" db="EMBL/GenBank/DDBJ databases">
        <authorList>
            <person name="de Groot N.N."/>
        </authorList>
    </citation>
    <scope>NUCLEOTIDE SEQUENCE [LARGE SCALE GENOMIC DNA]</scope>
    <source>
        <strain evidence="3 4">DSM 23553</strain>
    </source>
</reference>
<organism evidence="3 4">
    <name type="scientific">Salinimicrobium catena</name>
    <dbReference type="NCBI Taxonomy" id="390640"/>
    <lineage>
        <taxon>Bacteria</taxon>
        <taxon>Pseudomonadati</taxon>
        <taxon>Bacteroidota</taxon>
        <taxon>Flavobacteriia</taxon>
        <taxon>Flavobacteriales</taxon>
        <taxon>Flavobacteriaceae</taxon>
        <taxon>Salinimicrobium</taxon>
    </lineage>
</organism>
<dbReference type="RefSeq" id="WP_317039640.1">
    <property type="nucleotide sequence ID" value="NZ_FNGG01000005.1"/>
</dbReference>
<dbReference type="Proteomes" id="UP000199448">
    <property type="component" value="Unassembled WGS sequence"/>
</dbReference>
<keyword evidence="3" id="KW-0378">Hydrolase</keyword>
<protein>
    <submittedName>
        <fullName evidence="3">Putative endonuclease</fullName>
    </submittedName>
</protein>
<dbReference type="Gene3D" id="3.40.1440.10">
    <property type="entry name" value="GIY-YIG endonuclease"/>
    <property type="match status" value="1"/>
</dbReference>
<dbReference type="Pfam" id="PF01541">
    <property type="entry name" value="GIY-YIG"/>
    <property type="match status" value="1"/>
</dbReference>
<dbReference type="AlphaFoldDB" id="A0A1H5NNT2"/>
<dbReference type="STRING" id="390640.SAMN04488034_10540"/>
<gene>
    <name evidence="3" type="ORF">SAMN04488034_10540</name>
</gene>
<name>A0A1H5NNT2_9FLAO</name>
<dbReference type="PROSITE" id="PS50164">
    <property type="entry name" value="GIY_YIG"/>
    <property type="match status" value="1"/>
</dbReference>
<dbReference type="InterPro" id="IPR050190">
    <property type="entry name" value="UPF0213_domain"/>
</dbReference>